<dbReference type="Proteomes" id="UP000265520">
    <property type="component" value="Unassembled WGS sequence"/>
</dbReference>
<accession>A0A392PXX2</accession>
<protein>
    <submittedName>
        <fullName evidence="2">Uncharacterized protein</fullName>
    </submittedName>
</protein>
<organism evidence="2 3">
    <name type="scientific">Trifolium medium</name>
    <dbReference type="NCBI Taxonomy" id="97028"/>
    <lineage>
        <taxon>Eukaryota</taxon>
        <taxon>Viridiplantae</taxon>
        <taxon>Streptophyta</taxon>
        <taxon>Embryophyta</taxon>
        <taxon>Tracheophyta</taxon>
        <taxon>Spermatophyta</taxon>
        <taxon>Magnoliopsida</taxon>
        <taxon>eudicotyledons</taxon>
        <taxon>Gunneridae</taxon>
        <taxon>Pentapetalae</taxon>
        <taxon>rosids</taxon>
        <taxon>fabids</taxon>
        <taxon>Fabales</taxon>
        <taxon>Fabaceae</taxon>
        <taxon>Papilionoideae</taxon>
        <taxon>50 kb inversion clade</taxon>
        <taxon>NPAAA clade</taxon>
        <taxon>Hologalegina</taxon>
        <taxon>IRL clade</taxon>
        <taxon>Trifolieae</taxon>
        <taxon>Trifolium</taxon>
    </lineage>
</organism>
<feature type="compositionally biased region" description="Polar residues" evidence="1">
    <location>
        <begin position="27"/>
        <end position="38"/>
    </location>
</feature>
<dbReference type="EMBL" id="LXQA010102967">
    <property type="protein sequence ID" value="MCI16911.1"/>
    <property type="molecule type" value="Genomic_DNA"/>
</dbReference>
<sequence length="38" mass="3983">MGRCGAASARVHSASTRFLRAGGSLGPGQQQQHQEMLT</sequence>
<keyword evidence="3" id="KW-1185">Reference proteome</keyword>
<comment type="caution">
    <text evidence="2">The sequence shown here is derived from an EMBL/GenBank/DDBJ whole genome shotgun (WGS) entry which is preliminary data.</text>
</comment>
<feature type="region of interest" description="Disordered" evidence="1">
    <location>
        <begin position="18"/>
        <end position="38"/>
    </location>
</feature>
<name>A0A392PXX2_9FABA</name>
<reference evidence="2 3" key="1">
    <citation type="journal article" date="2018" name="Front. Plant Sci.">
        <title>Red Clover (Trifolium pratense) and Zigzag Clover (T. medium) - A Picture of Genomic Similarities and Differences.</title>
        <authorList>
            <person name="Dluhosova J."/>
            <person name="Istvanek J."/>
            <person name="Nedelnik J."/>
            <person name="Repkova J."/>
        </authorList>
    </citation>
    <scope>NUCLEOTIDE SEQUENCE [LARGE SCALE GENOMIC DNA]</scope>
    <source>
        <strain evidence="3">cv. 10/8</strain>
        <tissue evidence="2">Leaf</tissue>
    </source>
</reference>
<feature type="non-terminal residue" evidence="2">
    <location>
        <position position="38"/>
    </location>
</feature>
<evidence type="ECO:0000313" key="2">
    <source>
        <dbReference type="EMBL" id="MCI16911.1"/>
    </source>
</evidence>
<proteinExistence type="predicted"/>
<dbReference type="AlphaFoldDB" id="A0A392PXX2"/>
<evidence type="ECO:0000313" key="3">
    <source>
        <dbReference type="Proteomes" id="UP000265520"/>
    </source>
</evidence>
<evidence type="ECO:0000256" key="1">
    <source>
        <dbReference type="SAM" id="MobiDB-lite"/>
    </source>
</evidence>